<dbReference type="PROSITE" id="PS51257">
    <property type="entry name" value="PROKAR_LIPOPROTEIN"/>
    <property type="match status" value="1"/>
</dbReference>
<name>A0A2W1K4F6_9CYAN</name>
<dbReference type="GO" id="GO:0043164">
    <property type="term" value="P:Gram-negative-bacterium-type cell wall biogenesis"/>
    <property type="evidence" value="ECO:0007669"/>
    <property type="project" value="TreeGrafter"/>
</dbReference>
<proteinExistence type="predicted"/>
<comment type="caution">
    <text evidence="3">The sequence shown here is derived from an EMBL/GenBank/DDBJ whole genome shotgun (WGS) entry which is preliminary data.</text>
</comment>
<dbReference type="InterPro" id="IPR003848">
    <property type="entry name" value="DUF218"/>
</dbReference>
<dbReference type="CDD" id="cd06259">
    <property type="entry name" value="YdcF-like"/>
    <property type="match status" value="1"/>
</dbReference>
<evidence type="ECO:0000313" key="4">
    <source>
        <dbReference type="Proteomes" id="UP000248857"/>
    </source>
</evidence>
<dbReference type="RefSeq" id="WP_110984794.1">
    <property type="nucleotide sequence ID" value="NZ_CAWNWM010000002.1"/>
</dbReference>
<dbReference type="InterPro" id="IPR051599">
    <property type="entry name" value="Cell_Envelope_Assoc"/>
</dbReference>
<keyword evidence="1" id="KW-0812">Transmembrane</keyword>
<keyword evidence="1" id="KW-1133">Transmembrane helix</keyword>
<dbReference type="AlphaFoldDB" id="A0A2W1K4F6"/>
<dbReference type="GO" id="GO:0000270">
    <property type="term" value="P:peptidoglycan metabolic process"/>
    <property type="evidence" value="ECO:0007669"/>
    <property type="project" value="TreeGrafter"/>
</dbReference>
<feature type="domain" description="DUF218" evidence="2">
    <location>
        <begin position="78"/>
        <end position="251"/>
    </location>
</feature>
<dbReference type="EMBL" id="PQWO01000002">
    <property type="protein sequence ID" value="PZD74707.1"/>
    <property type="molecule type" value="Genomic_DNA"/>
</dbReference>
<sequence>MFLFLSKLLPLFFYPLGLSCLCLGIAAFTFWRRPRFAAGAVALALSILLLASNTFLARGLVRSLERQFLPPAAVPRAEAIVVLGGCTRSRLSPRPWIEIPESGDRLLYGAKLYREGRAPRLILTGGRIEWQRPGEAESMDMAELIETMGVPRSAILQDPLALNTRENAVNVKKILEANQLQGHVLLVTSAIHMPRSIAIFRHLEIDAIATPTDFLVADLGQRPSIMTSLLEMVPSVEALEMTTRACKEYLGGWIYHLRGWL</sequence>
<gene>
    <name evidence="3" type="ORF">C1752_00821</name>
</gene>
<evidence type="ECO:0000256" key="1">
    <source>
        <dbReference type="SAM" id="Phobius"/>
    </source>
</evidence>
<feature type="transmembrane region" description="Helical" evidence="1">
    <location>
        <begin position="37"/>
        <end position="56"/>
    </location>
</feature>
<organism evidence="3 4">
    <name type="scientific">Acaryochloris thomasi RCC1774</name>
    <dbReference type="NCBI Taxonomy" id="1764569"/>
    <lineage>
        <taxon>Bacteria</taxon>
        <taxon>Bacillati</taxon>
        <taxon>Cyanobacteriota</taxon>
        <taxon>Cyanophyceae</taxon>
        <taxon>Acaryochloridales</taxon>
        <taxon>Acaryochloridaceae</taxon>
        <taxon>Acaryochloris</taxon>
        <taxon>Acaryochloris thomasi</taxon>
    </lineage>
</organism>
<reference evidence="3 4" key="1">
    <citation type="journal article" date="2018" name="Sci. Rep.">
        <title>A novel species of the marine cyanobacterium Acaryochloris with a unique pigment content and lifestyle.</title>
        <authorList>
            <person name="Partensky F."/>
            <person name="Six C."/>
            <person name="Ratin M."/>
            <person name="Garczarek L."/>
            <person name="Vaulot D."/>
            <person name="Probert I."/>
            <person name="Calteau A."/>
            <person name="Gourvil P."/>
            <person name="Marie D."/>
            <person name="Grebert T."/>
            <person name="Bouchier C."/>
            <person name="Le Panse S."/>
            <person name="Gachenot M."/>
            <person name="Rodriguez F."/>
            <person name="Garrido J.L."/>
        </authorList>
    </citation>
    <scope>NUCLEOTIDE SEQUENCE [LARGE SCALE GENOMIC DNA]</scope>
    <source>
        <strain evidence="3 4">RCC1774</strain>
    </source>
</reference>
<dbReference type="GO" id="GO:0005886">
    <property type="term" value="C:plasma membrane"/>
    <property type="evidence" value="ECO:0007669"/>
    <property type="project" value="TreeGrafter"/>
</dbReference>
<evidence type="ECO:0000259" key="2">
    <source>
        <dbReference type="Pfam" id="PF02698"/>
    </source>
</evidence>
<dbReference type="InterPro" id="IPR014729">
    <property type="entry name" value="Rossmann-like_a/b/a_fold"/>
</dbReference>
<dbReference type="Proteomes" id="UP000248857">
    <property type="component" value="Unassembled WGS sequence"/>
</dbReference>
<keyword evidence="4" id="KW-1185">Reference proteome</keyword>
<accession>A0A2W1K4F6</accession>
<dbReference type="Pfam" id="PF02698">
    <property type="entry name" value="DUF218"/>
    <property type="match status" value="1"/>
</dbReference>
<dbReference type="OrthoDB" id="9782395at2"/>
<keyword evidence="1" id="KW-0472">Membrane</keyword>
<evidence type="ECO:0000313" key="3">
    <source>
        <dbReference type="EMBL" id="PZD74707.1"/>
    </source>
</evidence>
<feature type="transmembrane region" description="Helical" evidence="1">
    <location>
        <begin position="12"/>
        <end position="31"/>
    </location>
</feature>
<dbReference type="Gene3D" id="3.40.50.620">
    <property type="entry name" value="HUPs"/>
    <property type="match status" value="1"/>
</dbReference>
<dbReference type="PANTHER" id="PTHR30336">
    <property type="entry name" value="INNER MEMBRANE PROTEIN, PROBABLE PERMEASE"/>
    <property type="match status" value="1"/>
</dbReference>
<dbReference type="PANTHER" id="PTHR30336:SF4">
    <property type="entry name" value="ENVELOPE BIOGENESIS FACTOR ELYC"/>
    <property type="match status" value="1"/>
</dbReference>
<protein>
    <recommendedName>
        <fullName evidence="2">DUF218 domain-containing protein</fullName>
    </recommendedName>
</protein>